<evidence type="ECO:0000313" key="6">
    <source>
        <dbReference type="EMBL" id="MBA8828933.1"/>
    </source>
</evidence>
<sequence>MSDEYVIRAELAGVLPTPGWAVMLGEDDPSLQDLYFYVWVISNGTTTGLIDAGLPLDDTETAALGATNQAFGDDGGFRSVRTLPQILDEVGVRAEDVSFVAITQTVTYHSGGIDSALLPNAHFYLARAGVEEFLSGGSGHPAPEFYFTASSWASLRTLAIEGRLHLIDSSAPVAPGIQFEVTGGHHPGSAALIVNTPEGLVGVLETAFVKRNLETGRPIGIAEDIAAARAAMLSFQGRFAKVVAIHDPDNVRDFGGKRND</sequence>
<dbReference type="Proteomes" id="UP000524237">
    <property type="component" value="Unassembled WGS sequence"/>
</dbReference>
<comment type="cofactor">
    <cofactor evidence="1">
        <name>Zn(2+)</name>
        <dbReference type="ChEBI" id="CHEBI:29105"/>
    </cofactor>
</comment>
<evidence type="ECO:0000256" key="1">
    <source>
        <dbReference type="ARBA" id="ARBA00001947"/>
    </source>
</evidence>
<evidence type="ECO:0000256" key="4">
    <source>
        <dbReference type="ARBA" id="ARBA00022801"/>
    </source>
</evidence>
<dbReference type="PANTHER" id="PTHR42978:SF7">
    <property type="entry name" value="METALLO-HYDROLASE RV2300C-RELATED"/>
    <property type="match status" value="1"/>
</dbReference>
<evidence type="ECO:0000313" key="7">
    <source>
        <dbReference type="Proteomes" id="UP000524237"/>
    </source>
</evidence>
<dbReference type="EMBL" id="JACGWU010000002">
    <property type="protein sequence ID" value="MBA8828933.1"/>
    <property type="molecule type" value="Genomic_DNA"/>
</dbReference>
<comment type="caution">
    <text evidence="6">The sequence shown here is derived from an EMBL/GenBank/DDBJ whole genome shotgun (WGS) entry which is preliminary data.</text>
</comment>
<dbReference type="PANTHER" id="PTHR42978">
    <property type="entry name" value="QUORUM-QUENCHING LACTONASE YTNP-RELATED-RELATED"/>
    <property type="match status" value="1"/>
</dbReference>
<accession>A0A7W3PP81</accession>
<dbReference type="GO" id="GO:0046872">
    <property type="term" value="F:metal ion binding"/>
    <property type="evidence" value="ECO:0007669"/>
    <property type="project" value="UniProtKB-KW"/>
</dbReference>
<evidence type="ECO:0000256" key="2">
    <source>
        <dbReference type="ARBA" id="ARBA00007749"/>
    </source>
</evidence>
<dbReference type="AlphaFoldDB" id="A0A7W3PP81"/>
<dbReference type="InterPro" id="IPR036866">
    <property type="entry name" value="RibonucZ/Hydroxyglut_hydro"/>
</dbReference>
<keyword evidence="5" id="KW-0862">Zinc</keyword>
<keyword evidence="4 6" id="KW-0378">Hydrolase</keyword>
<protein>
    <submittedName>
        <fullName evidence="6">Glyoxylase-like metal-dependent hydrolase (Beta-lactamase superfamily II)</fullName>
    </submittedName>
</protein>
<reference evidence="6 7" key="1">
    <citation type="submission" date="2020-07" db="EMBL/GenBank/DDBJ databases">
        <title>Sequencing the genomes of 1000 actinobacteria strains.</title>
        <authorList>
            <person name="Klenk H.-P."/>
        </authorList>
    </citation>
    <scope>NUCLEOTIDE SEQUENCE [LARGE SCALE GENOMIC DNA]</scope>
    <source>
        <strain evidence="6 7">DSM 23737</strain>
    </source>
</reference>
<evidence type="ECO:0000256" key="5">
    <source>
        <dbReference type="ARBA" id="ARBA00022833"/>
    </source>
</evidence>
<comment type="similarity">
    <text evidence="2">Belongs to the metallo-beta-lactamase superfamily.</text>
</comment>
<evidence type="ECO:0000256" key="3">
    <source>
        <dbReference type="ARBA" id="ARBA00022723"/>
    </source>
</evidence>
<proteinExistence type="inferred from homology"/>
<dbReference type="SUPFAM" id="SSF56281">
    <property type="entry name" value="Metallo-hydrolase/oxidoreductase"/>
    <property type="match status" value="1"/>
</dbReference>
<dbReference type="RefSeq" id="WP_182484372.1">
    <property type="nucleotide sequence ID" value="NZ_JACGWU010000002.1"/>
</dbReference>
<name>A0A7W3PP81_9MICO</name>
<dbReference type="InterPro" id="IPR051013">
    <property type="entry name" value="MBL_superfamily_lactonases"/>
</dbReference>
<keyword evidence="3" id="KW-0479">Metal-binding</keyword>
<organism evidence="6 7">
    <name type="scientific">Alpinimonas psychrophila</name>
    <dbReference type="NCBI Taxonomy" id="748908"/>
    <lineage>
        <taxon>Bacteria</taxon>
        <taxon>Bacillati</taxon>
        <taxon>Actinomycetota</taxon>
        <taxon>Actinomycetes</taxon>
        <taxon>Micrococcales</taxon>
        <taxon>Microbacteriaceae</taxon>
        <taxon>Alpinimonas</taxon>
    </lineage>
</organism>
<gene>
    <name evidence="6" type="ORF">FB555_001031</name>
</gene>
<keyword evidence="7" id="KW-1185">Reference proteome</keyword>
<dbReference type="GO" id="GO:0016787">
    <property type="term" value="F:hydrolase activity"/>
    <property type="evidence" value="ECO:0007669"/>
    <property type="project" value="UniProtKB-KW"/>
</dbReference>
<dbReference type="Gene3D" id="3.60.15.10">
    <property type="entry name" value="Ribonuclease Z/Hydroxyacylglutathione hydrolase-like"/>
    <property type="match status" value="1"/>
</dbReference>